<sequence length="285" mass="32157">QVNAKLGKTTTLLVQGGTLRAKDLFLTNGKIGKIKRMLDFQGKIINQVFSGDAAQIIGLDFLSEAGEKFLTIPDDKLSPKISKLLATLEALIDLVKKQIADNPVFQIVSGSAGNVHDQLLNLAKITQEKLVELARRIREKKQVEKILGTAEVVKVIYFSKIGYIAGCQVISGMIERNNLIYISRKGEKIFSGKMKSLEVEKEKKEAARKGQECGIVIENFDEFQEKDQIIIKEKKLSPYREQDLIRLMGNLEAENILEPQEVSLLRAAFNFDEESIDKYYKPRRK</sequence>
<feature type="non-terminal residue" evidence="1">
    <location>
        <position position="1"/>
    </location>
</feature>
<accession>A0ACA9R2N5</accession>
<dbReference type="EMBL" id="CAJVQC010042089">
    <property type="protein sequence ID" value="CAG8774460.1"/>
    <property type="molecule type" value="Genomic_DNA"/>
</dbReference>
<dbReference type="Proteomes" id="UP000789920">
    <property type="component" value="Unassembled WGS sequence"/>
</dbReference>
<keyword evidence="2" id="KW-1185">Reference proteome</keyword>
<name>A0ACA9R2N5_9GLOM</name>
<reference evidence="1" key="1">
    <citation type="submission" date="2021-06" db="EMBL/GenBank/DDBJ databases">
        <authorList>
            <person name="Kallberg Y."/>
            <person name="Tangrot J."/>
            <person name="Rosling A."/>
        </authorList>
    </citation>
    <scope>NUCLEOTIDE SEQUENCE</scope>
    <source>
        <strain evidence="1">MA461A</strain>
    </source>
</reference>
<protein>
    <submittedName>
        <fullName evidence="1">34881_t:CDS:1</fullName>
    </submittedName>
</protein>
<proteinExistence type="predicted"/>
<gene>
    <name evidence="1" type="ORF">RPERSI_LOCUS16807</name>
</gene>
<evidence type="ECO:0000313" key="1">
    <source>
        <dbReference type="EMBL" id="CAG8774460.1"/>
    </source>
</evidence>
<comment type="caution">
    <text evidence="1">The sequence shown here is derived from an EMBL/GenBank/DDBJ whole genome shotgun (WGS) entry which is preliminary data.</text>
</comment>
<evidence type="ECO:0000313" key="2">
    <source>
        <dbReference type="Proteomes" id="UP000789920"/>
    </source>
</evidence>
<organism evidence="1 2">
    <name type="scientific">Racocetra persica</name>
    <dbReference type="NCBI Taxonomy" id="160502"/>
    <lineage>
        <taxon>Eukaryota</taxon>
        <taxon>Fungi</taxon>
        <taxon>Fungi incertae sedis</taxon>
        <taxon>Mucoromycota</taxon>
        <taxon>Glomeromycotina</taxon>
        <taxon>Glomeromycetes</taxon>
        <taxon>Diversisporales</taxon>
        <taxon>Gigasporaceae</taxon>
        <taxon>Racocetra</taxon>
    </lineage>
</organism>
<feature type="non-terminal residue" evidence="1">
    <location>
        <position position="285"/>
    </location>
</feature>